<evidence type="ECO:0000313" key="2">
    <source>
        <dbReference type="Proteomes" id="UP001595821"/>
    </source>
</evidence>
<protein>
    <recommendedName>
        <fullName evidence="3">DUF4263 domain-containing protein</fullName>
    </recommendedName>
</protein>
<dbReference type="InterPro" id="IPR058984">
    <property type="entry name" value="PDDEXK-like_halobact"/>
</dbReference>
<evidence type="ECO:0008006" key="3">
    <source>
        <dbReference type="Google" id="ProtNLM"/>
    </source>
</evidence>
<name>A0ABD5NXR9_9EURY</name>
<reference evidence="1 2" key="1">
    <citation type="journal article" date="2014" name="Int. J. Syst. Evol. Microbiol.">
        <title>Complete genome sequence of Corynebacterium casei LMG S-19264T (=DSM 44701T), isolated from a smear-ripened cheese.</title>
        <authorList>
            <consortium name="US DOE Joint Genome Institute (JGI-PGF)"/>
            <person name="Walter F."/>
            <person name="Albersmeier A."/>
            <person name="Kalinowski J."/>
            <person name="Ruckert C."/>
        </authorList>
    </citation>
    <scope>NUCLEOTIDE SEQUENCE [LARGE SCALE GENOMIC DNA]</scope>
    <source>
        <strain evidence="1 2">IBRC-M 10912</strain>
    </source>
</reference>
<dbReference type="RefSeq" id="WP_246967010.1">
    <property type="nucleotide sequence ID" value="NZ_CP095397.1"/>
</dbReference>
<comment type="caution">
    <text evidence="1">The sequence shown here is derived from an EMBL/GenBank/DDBJ whole genome shotgun (WGS) entry which is preliminary data.</text>
</comment>
<dbReference type="GeneID" id="71854761"/>
<organism evidence="1 2">
    <name type="scientific">Natribaculum luteum</name>
    <dbReference type="NCBI Taxonomy" id="1586232"/>
    <lineage>
        <taxon>Archaea</taxon>
        <taxon>Methanobacteriati</taxon>
        <taxon>Methanobacteriota</taxon>
        <taxon>Stenosarchaea group</taxon>
        <taxon>Halobacteria</taxon>
        <taxon>Halobacteriales</taxon>
        <taxon>Natrialbaceae</taxon>
        <taxon>Natribaculum</taxon>
    </lineage>
</organism>
<proteinExistence type="predicted"/>
<dbReference type="Pfam" id="PF26437">
    <property type="entry name" value="PDDEXK_18"/>
    <property type="match status" value="1"/>
</dbReference>
<accession>A0ABD5NXR9</accession>
<dbReference type="AlphaFoldDB" id="A0ABD5NXR9"/>
<dbReference type="EMBL" id="JBHSDJ010000013">
    <property type="protein sequence ID" value="MFC4246459.1"/>
    <property type="molecule type" value="Genomic_DNA"/>
</dbReference>
<evidence type="ECO:0000313" key="1">
    <source>
        <dbReference type="EMBL" id="MFC4246459.1"/>
    </source>
</evidence>
<sequence length="204" mass="24042">MTVTEDDLTNAIIKSNREYHETLTADESGSWELTICPEAHYNYYGTRGVADLFIDETYSGESWITIYELKSESAVRGATGANEIVRQFNKMRRHFFKDESNEREYVKDLRFELCFTPSRYTLEHVSDNVDIYRSVSDQVLTDVNFERWGTDVTMRSPDDVRPIQFFGTDWSEARPFEHHAEIANEELFEEYENLFRKISNRLLD</sequence>
<gene>
    <name evidence="1" type="ORF">ACFOZ7_05540</name>
</gene>
<dbReference type="Proteomes" id="UP001595821">
    <property type="component" value="Unassembled WGS sequence"/>
</dbReference>